<evidence type="ECO:0000256" key="1">
    <source>
        <dbReference type="PROSITE-ProRule" id="PRU00169"/>
    </source>
</evidence>
<sequence>MNKILIIEDEPQIRNNLKQVLDIEGFSVFTAEDGDLGLQMVKQVHPDLIICDVMMPKCDGYGLIQALHQEPLTATIPVIFLTAKAEYSDMRQAMALGADDYLTKPFEIDEVLQAISTQLKKREVVIQPYVEQVNQMQSEINYIARHDHLTGLPNQILLEEKFNQTLIESYGQNQLLPLLLIDLNILHRVQLLVDPTLRDSLLQAVTSRCDNYFNSAHDLVELIAYLKTGQLAFLLKPTLEIENAGDISQTIINILCQPFFIDNQEIILQPKIGIACYPRNGITLSQLITYAEIAINECTEKENSFYNFYTQEIGEKYLRKKILEANLWTALDKNEFKIYYQPQINLLTQDMVGVEALIRWQHPEYGLVSPAEFIPLAEETGFIIYLGAWILKTACQQVQEWQAQKLGIFNLAVNLSAYEFRNPHLNQSIIDTLVETNFDPKHLELELTETLLVQNIDYVSEEINKLRSYGIKIAIDDFGTGYSSLKYLQDFAFDFLKIDSYFVNRIDKNTNKQAIVKSIIQIANNLGVDLIAEGVETQYELAWLRDNHCDVMQGYLFSPPLPPEALEKFLLSRK</sequence>
<dbReference type="FunFam" id="3.20.20.450:FF:000001">
    <property type="entry name" value="Cyclic di-GMP phosphodiesterase yahA"/>
    <property type="match status" value="1"/>
</dbReference>
<dbReference type="Pfam" id="PF00072">
    <property type="entry name" value="Response_reg"/>
    <property type="match status" value="1"/>
</dbReference>
<dbReference type="Gene3D" id="3.40.50.2300">
    <property type="match status" value="1"/>
</dbReference>
<dbReference type="SUPFAM" id="SSF141868">
    <property type="entry name" value="EAL domain-like"/>
    <property type="match status" value="1"/>
</dbReference>
<dbReference type="InterPro" id="IPR050706">
    <property type="entry name" value="Cyclic-di-GMP_PDE-like"/>
</dbReference>
<keyword evidence="1" id="KW-0597">Phosphoprotein</keyword>
<evidence type="ECO:0000259" key="3">
    <source>
        <dbReference type="PROSITE" id="PS50883"/>
    </source>
</evidence>
<organism evidence="5 6">
    <name type="scientific">Richelia sinica FACHB-800</name>
    <dbReference type="NCBI Taxonomy" id="1357546"/>
    <lineage>
        <taxon>Bacteria</taxon>
        <taxon>Bacillati</taxon>
        <taxon>Cyanobacteriota</taxon>
        <taxon>Cyanophyceae</taxon>
        <taxon>Nostocales</taxon>
        <taxon>Nostocaceae</taxon>
        <taxon>Richelia</taxon>
    </lineage>
</organism>
<dbReference type="CDD" id="cd01948">
    <property type="entry name" value="EAL"/>
    <property type="match status" value="1"/>
</dbReference>
<dbReference type="InterPro" id="IPR029787">
    <property type="entry name" value="Nucleotide_cyclase"/>
</dbReference>
<evidence type="ECO:0000259" key="2">
    <source>
        <dbReference type="PROSITE" id="PS50110"/>
    </source>
</evidence>
<dbReference type="InterPro" id="IPR011006">
    <property type="entry name" value="CheY-like_superfamily"/>
</dbReference>
<evidence type="ECO:0000259" key="4">
    <source>
        <dbReference type="PROSITE" id="PS50887"/>
    </source>
</evidence>
<reference evidence="5" key="1">
    <citation type="submission" date="2017-04" db="EMBL/GenBank/DDBJ databases">
        <title>Genome deletions in a multicellular cyanobacterial endosymbiont for morphological adaptation in marine diatoms.</title>
        <authorList>
            <person name="Wang Y."/>
            <person name="Gao H."/>
            <person name="Li R."/>
            <person name="Xu X."/>
        </authorList>
    </citation>
    <scope>NUCLEOTIDE SEQUENCE</scope>
    <source>
        <strain evidence="5">FACHB 800</strain>
    </source>
</reference>
<dbReference type="Pfam" id="PF00563">
    <property type="entry name" value="EAL"/>
    <property type="match status" value="1"/>
</dbReference>
<dbReference type="SMART" id="SM00267">
    <property type="entry name" value="GGDEF"/>
    <property type="match status" value="1"/>
</dbReference>
<dbReference type="SMART" id="SM00052">
    <property type="entry name" value="EAL"/>
    <property type="match status" value="1"/>
</dbReference>
<feature type="domain" description="Response regulatory" evidence="2">
    <location>
        <begin position="3"/>
        <end position="119"/>
    </location>
</feature>
<dbReference type="PANTHER" id="PTHR33121:SF71">
    <property type="entry name" value="OXYGEN SENSOR PROTEIN DOSP"/>
    <property type="match status" value="1"/>
</dbReference>
<dbReference type="SUPFAM" id="SSF55073">
    <property type="entry name" value="Nucleotide cyclase"/>
    <property type="match status" value="1"/>
</dbReference>
<gene>
    <name evidence="5" type="ORF">B6N60_04326</name>
</gene>
<dbReference type="GO" id="GO:0000160">
    <property type="term" value="P:phosphorelay signal transduction system"/>
    <property type="evidence" value="ECO:0007669"/>
    <property type="project" value="InterPro"/>
</dbReference>
<feature type="domain" description="EAL" evidence="3">
    <location>
        <begin position="320"/>
        <end position="574"/>
    </location>
</feature>
<dbReference type="Proteomes" id="UP000683511">
    <property type="component" value="Chromosome"/>
</dbReference>
<dbReference type="SMART" id="SM00448">
    <property type="entry name" value="REC"/>
    <property type="match status" value="1"/>
</dbReference>
<accession>A0A975Y6T1</accession>
<dbReference type="KEGG" id="rsin:B6N60_04326"/>
<dbReference type="Gene3D" id="3.30.70.270">
    <property type="match status" value="1"/>
</dbReference>
<proteinExistence type="predicted"/>
<dbReference type="InterPro" id="IPR001633">
    <property type="entry name" value="EAL_dom"/>
</dbReference>
<dbReference type="Pfam" id="PF00990">
    <property type="entry name" value="GGDEF"/>
    <property type="match status" value="1"/>
</dbReference>
<dbReference type="InterPro" id="IPR001789">
    <property type="entry name" value="Sig_transdc_resp-reg_receiver"/>
</dbReference>
<keyword evidence="6" id="KW-1185">Reference proteome</keyword>
<dbReference type="CDD" id="cd17574">
    <property type="entry name" value="REC_OmpR"/>
    <property type="match status" value="1"/>
</dbReference>
<dbReference type="InterPro" id="IPR000160">
    <property type="entry name" value="GGDEF_dom"/>
</dbReference>
<feature type="modified residue" description="4-aspartylphosphate" evidence="1">
    <location>
        <position position="52"/>
    </location>
</feature>
<evidence type="ECO:0000313" key="5">
    <source>
        <dbReference type="EMBL" id="QXE25606.1"/>
    </source>
</evidence>
<name>A0A975Y6T1_9NOST</name>
<dbReference type="PROSITE" id="PS50883">
    <property type="entry name" value="EAL"/>
    <property type="match status" value="1"/>
</dbReference>
<dbReference type="GO" id="GO:0071111">
    <property type="term" value="F:cyclic-guanylate-specific phosphodiesterase activity"/>
    <property type="evidence" value="ECO:0007669"/>
    <property type="project" value="InterPro"/>
</dbReference>
<dbReference type="PROSITE" id="PS50887">
    <property type="entry name" value="GGDEF"/>
    <property type="match status" value="1"/>
</dbReference>
<dbReference type="InterPro" id="IPR043128">
    <property type="entry name" value="Rev_trsase/Diguanyl_cyclase"/>
</dbReference>
<dbReference type="Gene3D" id="3.20.20.450">
    <property type="entry name" value="EAL domain"/>
    <property type="match status" value="1"/>
</dbReference>
<dbReference type="PROSITE" id="PS50110">
    <property type="entry name" value="RESPONSE_REGULATORY"/>
    <property type="match status" value="1"/>
</dbReference>
<dbReference type="EMBL" id="CP021056">
    <property type="protein sequence ID" value="QXE25606.1"/>
    <property type="molecule type" value="Genomic_DNA"/>
</dbReference>
<dbReference type="SUPFAM" id="SSF52172">
    <property type="entry name" value="CheY-like"/>
    <property type="match status" value="1"/>
</dbReference>
<protein>
    <submittedName>
        <fullName evidence="5">Diguanylate cyclase GGDEF domain protein</fullName>
    </submittedName>
</protein>
<feature type="domain" description="GGDEF" evidence="4">
    <location>
        <begin position="174"/>
        <end position="311"/>
    </location>
</feature>
<dbReference type="AlphaFoldDB" id="A0A975Y6T1"/>
<evidence type="ECO:0000313" key="6">
    <source>
        <dbReference type="Proteomes" id="UP000683511"/>
    </source>
</evidence>
<dbReference type="RefSeq" id="WP_190608426.1">
    <property type="nucleotide sequence ID" value="NZ_CP021056.1"/>
</dbReference>
<dbReference type="PANTHER" id="PTHR33121">
    <property type="entry name" value="CYCLIC DI-GMP PHOSPHODIESTERASE PDEF"/>
    <property type="match status" value="1"/>
</dbReference>
<dbReference type="InterPro" id="IPR035919">
    <property type="entry name" value="EAL_sf"/>
</dbReference>